<keyword evidence="3 5" id="KW-0687">Ribonucleoprotein</keyword>
<evidence type="ECO:0000313" key="7">
    <source>
        <dbReference type="Proteomes" id="UP000027088"/>
    </source>
</evidence>
<keyword evidence="7" id="KW-1185">Reference proteome</keyword>
<evidence type="ECO:0000256" key="2">
    <source>
        <dbReference type="ARBA" id="ARBA00022980"/>
    </source>
</evidence>
<name>A0A059XV43_9BACT</name>
<dbReference type="NCBIfam" id="NF001764">
    <property type="entry name" value="PRK00504.1"/>
    <property type="match status" value="1"/>
</dbReference>
<evidence type="ECO:0000313" key="6">
    <source>
        <dbReference type="EMBL" id="AIA29196.1"/>
    </source>
</evidence>
<dbReference type="SUPFAM" id="SSF57829">
    <property type="entry name" value="Zn-binding ribosomal proteins"/>
    <property type="match status" value="1"/>
</dbReference>
<evidence type="ECO:0000256" key="4">
    <source>
        <dbReference type="ARBA" id="ARBA00035176"/>
    </source>
</evidence>
<dbReference type="NCBIfam" id="TIGR01023">
    <property type="entry name" value="rpmG_bact"/>
    <property type="match status" value="1"/>
</dbReference>
<dbReference type="OrthoDB" id="197660at2"/>
<evidence type="ECO:0000256" key="5">
    <source>
        <dbReference type="HAMAP-Rule" id="MF_00294"/>
    </source>
</evidence>
<dbReference type="PROSITE" id="PS00582">
    <property type="entry name" value="RIBOSOMAL_L33"/>
    <property type="match status" value="1"/>
</dbReference>
<dbReference type="Gene3D" id="2.20.28.120">
    <property type="entry name" value="Ribosomal protein L33"/>
    <property type="match status" value="1"/>
</dbReference>
<dbReference type="InterPro" id="IPR018264">
    <property type="entry name" value="Ribosomal_bL33_CS"/>
</dbReference>
<accession>A0A059XV43</accession>
<dbReference type="InterPro" id="IPR038584">
    <property type="entry name" value="Ribosomal_bL33_sf"/>
</dbReference>
<dbReference type="GO" id="GO:1990904">
    <property type="term" value="C:ribonucleoprotein complex"/>
    <property type="evidence" value="ECO:0007669"/>
    <property type="project" value="UniProtKB-KW"/>
</dbReference>
<protein>
    <recommendedName>
        <fullName evidence="4 5">Large ribosomal subunit protein bL33</fullName>
    </recommendedName>
</protein>
<dbReference type="GO" id="GO:0005840">
    <property type="term" value="C:ribosome"/>
    <property type="evidence" value="ECO:0007669"/>
    <property type="project" value="UniProtKB-KW"/>
</dbReference>
<organism evidence="6 7">
    <name type="scientific">Mycoplasmopsis californica</name>
    <dbReference type="NCBI Taxonomy" id="2113"/>
    <lineage>
        <taxon>Bacteria</taxon>
        <taxon>Bacillati</taxon>
        <taxon>Mycoplasmatota</taxon>
        <taxon>Mycoplasmoidales</taxon>
        <taxon>Metamycoplasmataceae</taxon>
        <taxon>Mycoplasmopsis</taxon>
    </lineage>
</organism>
<evidence type="ECO:0000256" key="3">
    <source>
        <dbReference type="ARBA" id="ARBA00023274"/>
    </source>
</evidence>
<reference evidence="6 7" key="1">
    <citation type="journal article" date="2014" name="Genome Announc.">
        <title>Complete Genome Sequence of the Bovine Mastitis Pathogen Mycoplasma californicum Strain ST-6T (ATCC 33461T).</title>
        <authorList>
            <person name="Calcutt M.J."/>
            <person name="Foecking M.F."/>
            <person name="Fox L.K."/>
        </authorList>
    </citation>
    <scope>NUCLEOTIDE SEQUENCE [LARGE SCALE GENOMIC DNA]</scope>
    <source>
        <strain evidence="6 7">ST-6</strain>
    </source>
</reference>
<dbReference type="GO" id="GO:0005737">
    <property type="term" value="C:cytoplasm"/>
    <property type="evidence" value="ECO:0007669"/>
    <property type="project" value="UniProtKB-ARBA"/>
</dbReference>
<comment type="similarity">
    <text evidence="1 5">Belongs to the bacterial ribosomal protein bL33 family.</text>
</comment>
<dbReference type="Proteomes" id="UP000027088">
    <property type="component" value="Chromosome"/>
</dbReference>
<keyword evidence="2 5" id="KW-0689">Ribosomal protein</keyword>
<dbReference type="GO" id="GO:0006412">
    <property type="term" value="P:translation"/>
    <property type="evidence" value="ECO:0007669"/>
    <property type="project" value="UniProtKB-UniRule"/>
</dbReference>
<dbReference type="Pfam" id="PF00471">
    <property type="entry name" value="Ribosomal_L33"/>
    <property type="match status" value="1"/>
</dbReference>
<dbReference type="InterPro" id="IPR011332">
    <property type="entry name" value="Ribosomal_zn-bd"/>
</dbReference>
<dbReference type="EMBL" id="CP007521">
    <property type="protein sequence ID" value="AIA29196.1"/>
    <property type="molecule type" value="Genomic_DNA"/>
</dbReference>
<dbReference type="KEGG" id="mcr:MCFN_00078"/>
<dbReference type="AlphaFoldDB" id="A0A059XV43"/>
<proteinExistence type="inferred from homology"/>
<gene>
    <name evidence="6" type="primary">rpmG-1</name>
    <name evidence="5" type="synonym">rpmG</name>
    <name evidence="6" type="ORF">MCFN_00078</name>
</gene>
<dbReference type="InterPro" id="IPR001705">
    <property type="entry name" value="Ribosomal_bL33"/>
</dbReference>
<dbReference type="RefSeq" id="WP_081817267.1">
    <property type="nucleotide sequence ID" value="NZ_AP018940.1"/>
</dbReference>
<dbReference type="HAMAP" id="MF_00294">
    <property type="entry name" value="Ribosomal_bL33"/>
    <property type="match status" value="1"/>
</dbReference>
<dbReference type="GO" id="GO:0003735">
    <property type="term" value="F:structural constituent of ribosome"/>
    <property type="evidence" value="ECO:0007669"/>
    <property type="project" value="InterPro"/>
</dbReference>
<sequence length="49" mass="5703">MKKTKIILCCSICFANNYSKNKSSQNPSRVELKKFCPRCKTHTAHKEEK</sequence>
<evidence type="ECO:0000256" key="1">
    <source>
        <dbReference type="ARBA" id="ARBA00007596"/>
    </source>
</evidence>